<organism evidence="2 3">
    <name type="scientific">Fontibacillus solani</name>
    <dbReference type="NCBI Taxonomy" id="1572857"/>
    <lineage>
        <taxon>Bacteria</taxon>
        <taxon>Bacillati</taxon>
        <taxon>Bacillota</taxon>
        <taxon>Bacilli</taxon>
        <taxon>Bacillales</taxon>
        <taxon>Paenibacillaceae</taxon>
        <taxon>Fontibacillus</taxon>
    </lineage>
</organism>
<sequence>MTIEVAILISGISLAFAIYQGITNMKRNAKTDIKNDASQLTTVIVKLENIGNGITEIKSEMTNVKNDIKESRERIIKVEESAKQAHKRLDSFEKIQARIN</sequence>
<accession>A0A7W3SWZ2</accession>
<feature type="coiled-coil region" evidence="1">
    <location>
        <begin position="54"/>
        <end position="88"/>
    </location>
</feature>
<evidence type="ECO:0000313" key="2">
    <source>
        <dbReference type="EMBL" id="MBA9087458.1"/>
    </source>
</evidence>
<comment type="caution">
    <text evidence="2">The sequence shown here is derived from an EMBL/GenBank/DDBJ whole genome shotgun (WGS) entry which is preliminary data.</text>
</comment>
<evidence type="ECO:0000313" key="3">
    <source>
        <dbReference type="Proteomes" id="UP000567067"/>
    </source>
</evidence>
<reference evidence="2 3" key="1">
    <citation type="submission" date="2020-08" db="EMBL/GenBank/DDBJ databases">
        <title>Genomic Encyclopedia of Type Strains, Phase III (KMG-III): the genomes of soil and plant-associated and newly described type strains.</title>
        <authorList>
            <person name="Whitman W."/>
        </authorList>
    </citation>
    <scope>NUCLEOTIDE SEQUENCE [LARGE SCALE GENOMIC DNA]</scope>
    <source>
        <strain evidence="2 3">CECT 8693</strain>
    </source>
</reference>
<keyword evidence="3" id="KW-1185">Reference proteome</keyword>
<dbReference type="Proteomes" id="UP000567067">
    <property type="component" value="Unassembled WGS sequence"/>
</dbReference>
<protein>
    <submittedName>
        <fullName evidence="2">Peptidoglycan hydrolase CwlO-like protein</fullName>
    </submittedName>
</protein>
<evidence type="ECO:0000256" key="1">
    <source>
        <dbReference type="SAM" id="Coils"/>
    </source>
</evidence>
<keyword evidence="1" id="KW-0175">Coiled coil</keyword>
<name>A0A7W3SWZ2_9BACL</name>
<proteinExistence type="predicted"/>
<gene>
    <name evidence="2" type="ORF">FHR92_003943</name>
</gene>
<dbReference type="AlphaFoldDB" id="A0A7W3SWZ2"/>
<dbReference type="GO" id="GO:0016787">
    <property type="term" value="F:hydrolase activity"/>
    <property type="evidence" value="ECO:0007669"/>
    <property type="project" value="UniProtKB-KW"/>
</dbReference>
<dbReference type="RefSeq" id="WP_182538353.1">
    <property type="nucleotide sequence ID" value="NZ_JACJIP010000031.1"/>
</dbReference>
<keyword evidence="2" id="KW-0378">Hydrolase</keyword>
<dbReference type="EMBL" id="JACJIP010000031">
    <property type="protein sequence ID" value="MBA9087458.1"/>
    <property type="molecule type" value="Genomic_DNA"/>
</dbReference>